<comment type="caution">
    <text evidence="3">The sequence shown here is derived from an EMBL/GenBank/DDBJ whole genome shotgun (WGS) entry which is preliminary data.</text>
</comment>
<accession>A0A4Y8LBF8</accession>
<name>A0A4Y8LBF8_9BACL</name>
<evidence type="ECO:0000259" key="2">
    <source>
        <dbReference type="Pfam" id="PF12395"/>
    </source>
</evidence>
<feature type="domain" description="DUF3658" evidence="2">
    <location>
        <begin position="164"/>
        <end position="273"/>
    </location>
</feature>
<dbReference type="Pfam" id="PF12395">
    <property type="entry name" value="DUF3658"/>
    <property type="match status" value="1"/>
</dbReference>
<dbReference type="AlphaFoldDB" id="A0A4Y8LBF8"/>
<dbReference type="InterPro" id="IPR022123">
    <property type="entry name" value="DUF3658"/>
</dbReference>
<protein>
    <submittedName>
        <fullName evidence="3">DUF1835 domain-containing protein</fullName>
    </submittedName>
</protein>
<dbReference type="EMBL" id="SORX01000010">
    <property type="protein sequence ID" value="TFD99504.1"/>
    <property type="molecule type" value="Genomic_DNA"/>
</dbReference>
<organism evidence="3 4">
    <name type="scientific">Jeotgalibacillus salarius</name>
    <dbReference type="NCBI Taxonomy" id="546023"/>
    <lineage>
        <taxon>Bacteria</taxon>
        <taxon>Bacillati</taxon>
        <taxon>Bacillota</taxon>
        <taxon>Bacilli</taxon>
        <taxon>Bacillales</taxon>
        <taxon>Caryophanaceae</taxon>
        <taxon>Jeotgalibacillus</taxon>
    </lineage>
</organism>
<sequence length="280" mass="32472">MRVERPYQTVHLVCGESPAGSLKVGLDRHQKVIGFPDFFGDGPVRHLDQKSGQRQRLEWLRDHLNGQDDYFEKEYEKRLAKALKEIEAIPREVPIVLWSGENADEQTGIRYFLYLIREKENVVSIINTTIAFKKLYNTETFQEFHPHTGGVEPEKLQRMYLGNAARPLTEVERRRYEQEWESLSDMGGTLRIWKNQQVQAVNENYYDSLILSIAANMTDDQGDGFVKAARIIGEALGRIDDVVSDMFLEYRVRCLVYSGIFEIKGIPKSMMHYTVSMKEE</sequence>
<gene>
    <name evidence="3" type="ORF">E2626_14285</name>
</gene>
<keyword evidence="4" id="KW-1185">Reference proteome</keyword>
<dbReference type="OrthoDB" id="343110at2"/>
<evidence type="ECO:0000313" key="3">
    <source>
        <dbReference type="EMBL" id="TFD99504.1"/>
    </source>
</evidence>
<proteinExistence type="predicted"/>
<reference evidence="3 4" key="1">
    <citation type="submission" date="2019-03" db="EMBL/GenBank/DDBJ databases">
        <authorList>
            <person name="Yang Y."/>
        </authorList>
    </citation>
    <scope>NUCLEOTIDE SEQUENCE [LARGE SCALE GENOMIC DNA]</scope>
    <source>
        <strain evidence="3 4">ASL-1</strain>
    </source>
</reference>
<dbReference type="InterPro" id="IPR014973">
    <property type="entry name" value="DUF1835"/>
</dbReference>
<dbReference type="Proteomes" id="UP000297776">
    <property type="component" value="Unassembled WGS sequence"/>
</dbReference>
<evidence type="ECO:0000259" key="1">
    <source>
        <dbReference type="Pfam" id="PF08874"/>
    </source>
</evidence>
<evidence type="ECO:0000313" key="4">
    <source>
        <dbReference type="Proteomes" id="UP000297776"/>
    </source>
</evidence>
<dbReference type="Pfam" id="PF08874">
    <property type="entry name" value="DUF1835"/>
    <property type="match status" value="1"/>
</dbReference>
<feature type="domain" description="DUF1835" evidence="1">
    <location>
        <begin position="10"/>
        <end position="128"/>
    </location>
</feature>